<evidence type="ECO:0000313" key="3">
    <source>
        <dbReference type="EMBL" id="HIV12346.1"/>
    </source>
</evidence>
<evidence type="ECO:0000259" key="2">
    <source>
        <dbReference type="Pfam" id="PF18984"/>
    </source>
</evidence>
<sequence length="1181" mass="136474">MKRRMEQLINGRFEYEVPALVLSAREISGEVIQGETFRGEFGVGAEDNRRIKGMVMSSSRRVMVGKEKFSGNAVSIPFVVNASGLAAGAVISETITINSNLGEYQLPVRVRVTAEEIHTSLGTVRTLDEFARLAASDYREAFRLYTSKVFPQILAGTDSRFDSLYQGMSRNPVTYQHMEEFLIAAGRKEPVHIRLEKDRKDMERVESTLKDSLEILRDSWGYLRIDIQTEGDFLQVEKKVLTDDDFIGSVCSLDFLVIKNRLGKGKKFGRILLKTVYETVVFEVTASRGQDYELNTGKTEKAARLKLARLYEQFGKQQLTRQEWQNQTMEVLDGLKNAGCFLTEHQLYEAFVWKCCDNVTKSIAALWPLREVNFTREQMEEEGVYLTLAGINGILPPQEQGTAFDRVQTLYRMKPNSLALLLCLFAVDDEYKNSPAKRLYMMEELADLGCSSPFLYLAACRELTQDENQLKRLSPFMVRALNYAADNGMLTEGLTLRIGHLSEYVKSFEQPVYRLLTGCYEQFPRKDLVNNICKFIMKGQPEKPEYFRWYALAVENDLRITRLYEYYIETMPEGYQQVLPQVIRMYFVYNNTLSSQKRAMVYANVIRNRSQDRGTYHSYRKAMEEFAVQSLEKGKISEDYAVIYQDCIGKADTPQAAQQLARVMFTRRLYCDDRKIRRVIVCHRELQMDESYPCVDGAAYIRLYTPDARILFEDDKRRRYAATVDYNLQQLMDPEVYETSCMAQGVTDPGFLLYTCGGMQQEKPITVETLDSFQQVARMEAFGEEYRHRICRRILEYYADNAGDDTLDRYLRSMDYMAFARVDKVLLAELMIGRGMYDTAFAVVSGYGCEGIRTESLVKLASRMALQTEFVENEELVYLCLYVFHKGKYDDVILTYLSDNLLGPVEEMAVLWERMQGFQLDTYGLEEEILLLAMYGRVTLPAGARILKSYVRQKGKEQVILAYLSFAAYEYFLGQKPADPFIFQCLKLCCQRDLELDIICRLALLKYYSGLDHLTQEQEELIGRMMEECGERGLRFSFMKNLPGVFAKSWQLDDKQFVEEKLPAKAKVTIHYRISGYGREGQWKNEPMKNMYQGIFVKEFLLFYGEKLRYYLTVEENGESRQTEEKWLSMDEFSSDGGSKYQLLNQMLAGFSLSRDPVLEDAMGQYLTRQRLAETMFELIG</sequence>
<feature type="domain" description="DUF5717" evidence="2">
    <location>
        <begin position="1"/>
        <end position="870"/>
    </location>
</feature>
<reference evidence="3" key="2">
    <citation type="journal article" date="2021" name="PeerJ">
        <title>Extensive microbial diversity within the chicken gut microbiome revealed by metagenomics and culture.</title>
        <authorList>
            <person name="Gilroy R."/>
            <person name="Ravi A."/>
            <person name="Getino M."/>
            <person name="Pursley I."/>
            <person name="Horton D.L."/>
            <person name="Alikhan N.F."/>
            <person name="Baker D."/>
            <person name="Gharbi K."/>
            <person name="Hall N."/>
            <person name="Watson M."/>
            <person name="Adriaenssens E.M."/>
            <person name="Foster-Nyarko E."/>
            <person name="Jarju S."/>
            <person name="Secka A."/>
            <person name="Antonio M."/>
            <person name="Oren A."/>
            <person name="Chaudhuri R.R."/>
            <person name="La Ragione R."/>
            <person name="Hildebrand F."/>
            <person name="Pallen M.J."/>
        </authorList>
    </citation>
    <scope>NUCLEOTIDE SEQUENCE</scope>
    <source>
        <strain evidence="3">ChiBcec2-4451</strain>
    </source>
</reference>
<dbReference type="Pfam" id="PF18983">
    <property type="entry name" value="DUF5717"/>
    <property type="match status" value="1"/>
</dbReference>
<comment type="caution">
    <text evidence="3">The sequence shown here is derived from an EMBL/GenBank/DDBJ whole genome shotgun (WGS) entry which is preliminary data.</text>
</comment>
<reference evidence="3" key="1">
    <citation type="submission" date="2020-10" db="EMBL/GenBank/DDBJ databases">
        <authorList>
            <person name="Gilroy R."/>
        </authorList>
    </citation>
    <scope>NUCLEOTIDE SEQUENCE</scope>
    <source>
        <strain evidence="3">ChiBcec2-4451</strain>
    </source>
</reference>
<protein>
    <submittedName>
        <fullName evidence="3">Uncharacterized protein</fullName>
    </submittedName>
</protein>
<name>A0A9D1NT40_9FIRM</name>
<dbReference type="AlphaFoldDB" id="A0A9D1NT40"/>
<organism evidence="3 4">
    <name type="scientific">Candidatus Pullilachnospira stercoravium</name>
    <dbReference type="NCBI Taxonomy" id="2840913"/>
    <lineage>
        <taxon>Bacteria</taxon>
        <taxon>Bacillati</taxon>
        <taxon>Bacillota</taxon>
        <taxon>Clostridia</taxon>
        <taxon>Lachnospirales</taxon>
        <taxon>Lachnospiraceae</taxon>
        <taxon>Lachnospiraceae incertae sedis</taxon>
        <taxon>Candidatus Pullilachnospira</taxon>
    </lineage>
</organism>
<gene>
    <name evidence="3" type="ORF">IAA63_04290</name>
</gene>
<dbReference type="InterPro" id="IPR043774">
    <property type="entry name" value="DUF5717_C"/>
</dbReference>
<proteinExistence type="predicted"/>
<dbReference type="EMBL" id="DVON01000090">
    <property type="protein sequence ID" value="HIV12346.1"/>
    <property type="molecule type" value="Genomic_DNA"/>
</dbReference>
<accession>A0A9D1NT40</accession>
<dbReference type="Proteomes" id="UP000886723">
    <property type="component" value="Unassembled WGS sequence"/>
</dbReference>
<dbReference type="Pfam" id="PF18984">
    <property type="entry name" value="DUF5717_N"/>
    <property type="match status" value="1"/>
</dbReference>
<evidence type="ECO:0000313" key="4">
    <source>
        <dbReference type="Proteomes" id="UP000886723"/>
    </source>
</evidence>
<evidence type="ECO:0000259" key="1">
    <source>
        <dbReference type="Pfam" id="PF18983"/>
    </source>
</evidence>
<feature type="domain" description="DUF5717" evidence="1">
    <location>
        <begin position="873"/>
        <end position="1177"/>
    </location>
</feature>
<dbReference type="InterPro" id="IPR043775">
    <property type="entry name" value="DUF5717_N"/>
</dbReference>